<sequence length="132" mass="14902">MLSLGSIKPSMSTCDSQRRAMSDGRIKLLVKVTCFSFSPSTARMSVSSDSLRKSIWLNFTCISVFRVELIKSSSFDPYGASRYFLMAIFTCRPFRRGQLFWNTPRKPSFSPRSRSSHSRRSNCTAGNASYSP</sequence>
<feature type="region of interest" description="Disordered" evidence="1">
    <location>
        <begin position="100"/>
        <end position="132"/>
    </location>
</feature>
<dbReference type="EMBL" id="HBUE01274673">
    <property type="protein sequence ID" value="CAG6565678.1"/>
    <property type="molecule type" value="Transcribed_RNA"/>
</dbReference>
<feature type="compositionally biased region" description="Polar residues" evidence="1">
    <location>
        <begin position="122"/>
        <end position="132"/>
    </location>
</feature>
<evidence type="ECO:0000256" key="1">
    <source>
        <dbReference type="SAM" id="MobiDB-lite"/>
    </source>
</evidence>
<accession>A0A8D8DQY1</accession>
<protein>
    <submittedName>
        <fullName evidence="2">(northern house mosquito) hypothetical protein</fullName>
    </submittedName>
</protein>
<organism evidence="2">
    <name type="scientific">Culex pipiens</name>
    <name type="common">House mosquito</name>
    <dbReference type="NCBI Taxonomy" id="7175"/>
    <lineage>
        <taxon>Eukaryota</taxon>
        <taxon>Metazoa</taxon>
        <taxon>Ecdysozoa</taxon>
        <taxon>Arthropoda</taxon>
        <taxon>Hexapoda</taxon>
        <taxon>Insecta</taxon>
        <taxon>Pterygota</taxon>
        <taxon>Neoptera</taxon>
        <taxon>Endopterygota</taxon>
        <taxon>Diptera</taxon>
        <taxon>Nematocera</taxon>
        <taxon>Culicoidea</taxon>
        <taxon>Culicidae</taxon>
        <taxon>Culicinae</taxon>
        <taxon>Culicini</taxon>
        <taxon>Culex</taxon>
        <taxon>Culex</taxon>
    </lineage>
</organism>
<feature type="compositionally biased region" description="Low complexity" evidence="1">
    <location>
        <begin position="104"/>
        <end position="113"/>
    </location>
</feature>
<evidence type="ECO:0000313" key="2">
    <source>
        <dbReference type="EMBL" id="CAG6514191.1"/>
    </source>
</evidence>
<proteinExistence type="predicted"/>
<dbReference type="EMBL" id="HBUE01169295">
    <property type="protein sequence ID" value="CAG6514191.1"/>
    <property type="molecule type" value="Transcribed_RNA"/>
</dbReference>
<name>A0A8D8DQY1_CULPI</name>
<reference evidence="2" key="1">
    <citation type="submission" date="2021-05" db="EMBL/GenBank/DDBJ databases">
        <authorList>
            <person name="Alioto T."/>
            <person name="Alioto T."/>
            <person name="Gomez Garrido J."/>
        </authorList>
    </citation>
    <scope>NUCLEOTIDE SEQUENCE</scope>
</reference>
<dbReference type="AlphaFoldDB" id="A0A8D8DQY1"/>